<dbReference type="Pfam" id="PF13061">
    <property type="entry name" value="DUF3923"/>
    <property type="match status" value="1"/>
</dbReference>
<keyword evidence="3" id="KW-1185">Reference proteome</keyword>
<keyword evidence="1" id="KW-0472">Membrane</keyword>
<dbReference type="EMBL" id="SCWF01000011">
    <property type="protein sequence ID" value="TDM13433.1"/>
    <property type="molecule type" value="Genomic_DNA"/>
</dbReference>
<comment type="caution">
    <text evidence="2">The sequence shown here is derived from an EMBL/GenBank/DDBJ whole genome shotgun (WGS) entry which is preliminary data.</text>
</comment>
<keyword evidence="1" id="KW-1133">Transmembrane helix</keyword>
<accession>A0A4R6BY10</accession>
<protein>
    <submittedName>
        <fullName evidence="2">DUF3923 family protein</fullName>
    </submittedName>
</protein>
<dbReference type="InterPro" id="IPR025037">
    <property type="entry name" value="DUF3923"/>
</dbReference>
<proteinExistence type="predicted"/>
<sequence>MAKLTSWILWSIYSAIIWLLFLIPAIFVWARTVDGTGASQTFESRMISLMVLMVFFLVPFIIQVIWLICNIVFYRPSSR</sequence>
<dbReference type="AlphaFoldDB" id="A0A4R6BY10"/>
<name>A0A4R6BY10_9STAP</name>
<dbReference type="Proteomes" id="UP000294843">
    <property type="component" value="Unassembled WGS sequence"/>
</dbReference>
<organism evidence="2 3">
    <name type="scientific">Macrococcus bovicus</name>
    <dbReference type="NCBI Taxonomy" id="69968"/>
    <lineage>
        <taxon>Bacteria</taxon>
        <taxon>Bacillati</taxon>
        <taxon>Bacillota</taxon>
        <taxon>Bacilli</taxon>
        <taxon>Bacillales</taxon>
        <taxon>Staphylococcaceae</taxon>
        <taxon>Macrococcus</taxon>
    </lineage>
</organism>
<keyword evidence="1" id="KW-0812">Transmembrane</keyword>
<gene>
    <name evidence="2" type="ORF">ERX55_09290</name>
</gene>
<dbReference type="OrthoDB" id="2413843at2"/>
<reference evidence="2 3" key="1">
    <citation type="submission" date="2019-01" db="EMBL/GenBank/DDBJ databases">
        <title>Draft genome sequences of the type strains of six Macrococcus species.</title>
        <authorList>
            <person name="Mazhar S."/>
            <person name="Altermann E."/>
            <person name="Hill C."/>
            <person name="Mcauliffe O."/>
        </authorList>
    </citation>
    <scope>NUCLEOTIDE SEQUENCE [LARGE SCALE GENOMIC DNA]</scope>
    <source>
        <strain evidence="2 3">ATCC 51825</strain>
    </source>
</reference>
<feature type="transmembrane region" description="Helical" evidence="1">
    <location>
        <begin position="7"/>
        <end position="30"/>
    </location>
</feature>
<evidence type="ECO:0000313" key="2">
    <source>
        <dbReference type="EMBL" id="TDM13433.1"/>
    </source>
</evidence>
<evidence type="ECO:0000256" key="1">
    <source>
        <dbReference type="SAM" id="Phobius"/>
    </source>
</evidence>
<evidence type="ECO:0000313" key="3">
    <source>
        <dbReference type="Proteomes" id="UP000294843"/>
    </source>
</evidence>
<feature type="transmembrane region" description="Helical" evidence="1">
    <location>
        <begin position="50"/>
        <end position="73"/>
    </location>
</feature>